<organism evidence="2 3">
    <name type="scientific">Kribbella antiqua</name>
    <dbReference type="NCBI Taxonomy" id="2512217"/>
    <lineage>
        <taxon>Bacteria</taxon>
        <taxon>Bacillati</taxon>
        <taxon>Actinomycetota</taxon>
        <taxon>Actinomycetes</taxon>
        <taxon>Propionibacteriales</taxon>
        <taxon>Kribbellaceae</taxon>
        <taxon>Kribbella</taxon>
    </lineage>
</organism>
<dbReference type="EMBL" id="SLWR01000006">
    <property type="protein sequence ID" value="TCO47101.1"/>
    <property type="molecule type" value="Genomic_DNA"/>
</dbReference>
<name>A0A4R2IP82_9ACTN</name>
<dbReference type="AlphaFoldDB" id="A0A4R2IP82"/>
<reference evidence="2 3" key="1">
    <citation type="journal article" date="2015" name="Stand. Genomic Sci.">
        <title>Genomic Encyclopedia of Bacterial and Archaeal Type Strains, Phase III: the genomes of soil and plant-associated and newly described type strains.</title>
        <authorList>
            <person name="Whitman W.B."/>
            <person name="Woyke T."/>
            <person name="Klenk H.P."/>
            <person name="Zhou Y."/>
            <person name="Lilburn T.G."/>
            <person name="Beck B.J."/>
            <person name="De Vos P."/>
            <person name="Vandamme P."/>
            <person name="Eisen J.A."/>
            <person name="Garrity G."/>
            <person name="Hugenholtz P."/>
            <person name="Kyrpides N.C."/>
        </authorList>
    </citation>
    <scope>NUCLEOTIDE SEQUENCE [LARGE SCALE GENOMIC DNA]</scope>
    <source>
        <strain evidence="2 3">VKM Ac-2541</strain>
    </source>
</reference>
<dbReference type="Proteomes" id="UP000295573">
    <property type="component" value="Unassembled WGS sequence"/>
</dbReference>
<keyword evidence="3" id="KW-1185">Reference proteome</keyword>
<evidence type="ECO:0000256" key="1">
    <source>
        <dbReference type="SAM" id="MobiDB-lite"/>
    </source>
</evidence>
<protein>
    <submittedName>
        <fullName evidence="2">Uncharacterized protein</fullName>
    </submittedName>
</protein>
<evidence type="ECO:0000313" key="2">
    <source>
        <dbReference type="EMBL" id="TCO47101.1"/>
    </source>
</evidence>
<feature type="region of interest" description="Disordered" evidence="1">
    <location>
        <begin position="64"/>
        <end position="126"/>
    </location>
</feature>
<sequence>MWIRSLLLRRVGAVRRRPLRAVPLRDSSVRIQSLPVRVRRAWIRETWSSDGSLTSAFEARPMVTSPSAGSVQRCEPSDSANSVSTNTPPAGQPVCAILPVRPTPGPERPAPMSLITLTPAVPNNGT</sequence>
<proteinExistence type="predicted"/>
<gene>
    <name evidence="2" type="ORF">EV646_106341</name>
</gene>
<accession>A0A4R2IP82</accession>
<evidence type="ECO:0000313" key="3">
    <source>
        <dbReference type="Proteomes" id="UP000295573"/>
    </source>
</evidence>
<feature type="compositionally biased region" description="Polar residues" evidence="1">
    <location>
        <begin position="78"/>
        <end position="89"/>
    </location>
</feature>
<comment type="caution">
    <text evidence="2">The sequence shown here is derived from an EMBL/GenBank/DDBJ whole genome shotgun (WGS) entry which is preliminary data.</text>
</comment>